<dbReference type="InterPro" id="IPR029058">
    <property type="entry name" value="AB_hydrolase_fold"/>
</dbReference>
<dbReference type="Gene3D" id="3.40.50.1820">
    <property type="entry name" value="alpha/beta hydrolase"/>
    <property type="match status" value="1"/>
</dbReference>
<dbReference type="InterPro" id="IPR050583">
    <property type="entry name" value="Mycobacterial_A85_antigen"/>
</dbReference>
<proteinExistence type="predicted"/>
<reference evidence="1 2" key="1">
    <citation type="submission" date="2016-07" db="EMBL/GenBank/DDBJ databases">
        <title>Genome analysis of Sphingobacterium siyangense T12B17.</title>
        <authorList>
            <person name="Xu D."/>
            <person name="Su Y."/>
            <person name="Zheng S."/>
        </authorList>
    </citation>
    <scope>NUCLEOTIDE SEQUENCE [LARGE SCALE GENOMIC DNA]</scope>
    <source>
        <strain evidence="1 2">T12B17</strain>
    </source>
</reference>
<organism evidence="1 2">
    <name type="scientific">Sphingobacterium siyangense</name>
    <dbReference type="NCBI Taxonomy" id="459529"/>
    <lineage>
        <taxon>Bacteria</taxon>
        <taxon>Pseudomonadati</taxon>
        <taxon>Bacteroidota</taxon>
        <taxon>Sphingobacteriia</taxon>
        <taxon>Sphingobacteriales</taxon>
        <taxon>Sphingobacteriaceae</taxon>
        <taxon>Sphingobacterium</taxon>
    </lineage>
</organism>
<dbReference type="Pfam" id="PF00756">
    <property type="entry name" value="Esterase"/>
    <property type="match status" value="1"/>
</dbReference>
<keyword evidence="2" id="KW-1185">Reference proteome</keyword>
<evidence type="ECO:0000313" key="1">
    <source>
        <dbReference type="EMBL" id="RKF42074.1"/>
    </source>
</evidence>
<evidence type="ECO:0000313" key="2">
    <source>
        <dbReference type="Proteomes" id="UP000286402"/>
    </source>
</evidence>
<gene>
    <name evidence="1" type="ORF">BCY89_00810</name>
</gene>
<sequence length="263" mass="29293">MRLIICLLCAVGTMLAKGQELYTLQSAHLSGVDSGYVYIPKMKPDNRALPVVYVLHSHGANYKSLSKFVDFQALSDQYGFVVVCPDGLRTSWFLDSPQKGGAQFGRFLTGELMPYIQSKYHTDRDNSFITGVSMGGHGALWLFFTYPSFFKSAGSSSGVVNLRHSAFKKTSLAQHLGPYSDQNPLFDRFSVIHNVHKIAGSEKTFIFDCGTEDYLYGANKSLRDSCDVLKIKATYIAQPGAHTSGYWAKTIPVHFAYFNRLIH</sequence>
<accession>A0A420GA67</accession>
<dbReference type="RefSeq" id="WP_120332474.1">
    <property type="nucleotide sequence ID" value="NZ_DAMBKY010000001.1"/>
</dbReference>
<dbReference type="Proteomes" id="UP000286402">
    <property type="component" value="Unassembled WGS sequence"/>
</dbReference>
<dbReference type="GO" id="GO:0016747">
    <property type="term" value="F:acyltransferase activity, transferring groups other than amino-acyl groups"/>
    <property type="evidence" value="ECO:0007669"/>
    <property type="project" value="TreeGrafter"/>
</dbReference>
<name>A0A420GA67_9SPHI</name>
<dbReference type="SUPFAM" id="SSF53474">
    <property type="entry name" value="alpha/beta-Hydrolases"/>
    <property type="match status" value="1"/>
</dbReference>
<protein>
    <submittedName>
        <fullName evidence="1">Esterase</fullName>
    </submittedName>
</protein>
<comment type="caution">
    <text evidence="1">The sequence shown here is derived from an EMBL/GenBank/DDBJ whole genome shotgun (WGS) entry which is preliminary data.</text>
</comment>
<dbReference type="InterPro" id="IPR000801">
    <property type="entry name" value="Esterase-like"/>
</dbReference>
<dbReference type="PANTHER" id="PTHR48098">
    <property type="entry name" value="ENTEROCHELIN ESTERASE-RELATED"/>
    <property type="match status" value="1"/>
</dbReference>
<dbReference type="EMBL" id="MCAQ01000001">
    <property type="protein sequence ID" value="RKF42074.1"/>
    <property type="molecule type" value="Genomic_DNA"/>
</dbReference>
<dbReference type="PANTHER" id="PTHR48098:SF1">
    <property type="entry name" value="DIACYLGLYCEROL ACYLTRANSFERASE_MYCOLYLTRANSFERASE AG85A"/>
    <property type="match status" value="1"/>
</dbReference>
<dbReference type="AlphaFoldDB" id="A0A420GA67"/>